<dbReference type="InterPro" id="IPR000182">
    <property type="entry name" value="GNAT_dom"/>
</dbReference>
<feature type="domain" description="N-acetyltransferase" evidence="2">
    <location>
        <begin position="1"/>
        <end position="143"/>
    </location>
</feature>
<comment type="catalytic activity">
    <reaction evidence="1">
        <text>N-terminal L-alanyl-[ribosomal protein bS18] + acetyl-CoA = N-terminal N(alpha)-acetyl-L-alanyl-[ribosomal protein bS18] + CoA + H(+)</text>
        <dbReference type="Rhea" id="RHEA:43756"/>
        <dbReference type="Rhea" id="RHEA-COMP:10676"/>
        <dbReference type="Rhea" id="RHEA-COMP:10677"/>
        <dbReference type="ChEBI" id="CHEBI:15378"/>
        <dbReference type="ChEBI" id="CHEBI:57287"/>
        <dbReference type="ChEBI" id="CHEBI:57288"/>
        <dbReference type="ChEBI" id="CHEBI:64718"/>
        <dbReference type="ChEBI" id="CHEBI:83683"/>
        <dbReference type="EC" id="2.3.1.266"/>
    </reaction>
</comment>
<evidence type="ECO:0000313" key="3">
    <source>
        <dbReference type="EMBL" id="AGO88126.1"/>
    </source>
</evidence>
<dbReference type="InterPro" id="IPR016181">
    <property type="entry name" value="Acyl_CoA_acyltransferase"/>
</dbReference>
<comment type="similarity">
    <text evidence="1">Belongs to the acetyltransferase family. RimI subfamily.</text>
</comment>
<dbReference type="PANTHER" id="PTHR47542:SF2">
    <property type="entry name" value="ACYL-COA N-ACYLTRANSFERASES (NAT) SUPERFAMILY PROTEIN"/>
    <property type="match status" value="1"/>
</dbReference>
<dbReference type="EMBL" id="KF170425">
    <property type="protein sequence ID" value="AGO88126.1"/>
    <property type="molecule type" value="Genomic_DNA"/>
</dbReference>
<dbReference type="GO" id="GO:0005737">
    <property type="term" value="C:cytoplasm"/>
    <property type="evidence" value="ECO:0007669"/>
    <property type="project" value="UniProtKB-SubCell"/>
</dbReference>
<dbReference type="Gene3D" id="3.40.630.30">
    <property type="match status" value="1"/>
</dbReference>
<dbReference type="AlphaFoldDB" id="S4W5Y8"/>
<evidence type="ECO:0000256" key="1">
    <source>
        <dbReference type="RuleBase" id="RU363094"/>
    </source>
</evidence>
<reference evidence="3" key="1">
    <citation type="journal article" date="2014" name="ISME J.">
        <title>Genomic properties of Marine Group A bacteria indicate a role in the marine sulfur cycle.</title>
        <authorList>
            <person name="Wright J.J."/>
            <person name="Mewis K."/>
            <person name="Hanson N.W."/>
            <person name="Konwar K.M."/>
            <person name="Maas K.R."/>
            <person name="Hallam S.J."/>
        </authorList>
    </citation>
    <scope>NUCLEOTIDE SEQUENCE</scope>
</reference>
<comment type="subcellular location">
    <subcellularLocation>
        <location evidence="1">Cytoplasm</location>
    </subcellularLocation>
</comment>
<organism evidence="3">
    <name type="scientific">uncultured bacterium 413004-H17</name>
    <dbReference type="NCBI Taxonomy" id="1343843"/>
    <lineage>
        <taxon>Bacteria</taxon>
        <taxon>environmental samples</taxon>
    </lineage>
</organism>
<proteinExistence type="inferred from homology"/>
<protein>
    <recommendedName>
        <fullName evidence="1">[Ribosomal protein bS18]-alanine N-acetyltransferase</fullName>
        <ecNumber evidence="1">2.3.1.266</ecNumber>
    </recommendedName>
</protein>
<comment type="function">
    <text evidence="1">Acetylates the N-terminal alanine of ribosomal protein bS18.</text>
</comment>
<dbReference type="PANTHER" id="PTHR47542">
    <property type="entry name" value="ACYL-COA N-ACYLTRANSFERASES (NAT) SUPERFAMILY PROTEIN"/>
    <property type="match status" value="1"/>
</dbReference>
<keyword evidence="1" id="KW-0963">Cytoplasm</keyword>
<dbReference type="SUPFAM" id="SSF55729">
    <property type="entry name" value="Acyl-CoA N-acyltransferases (Nat)"/>
    <property type="match status" value="1"/>
</dbReference>
<sequence>MNIRKMTLNDLEPIYEMEKRIFNDSWTKEAIENEIKRKRNSLNLVAEMNGIIMGYFFAHFIENEAHILNIAIDISFQHQGYGNQFLDQILENYLQFADVYLEVKRSNFPAINLYLNFGFEEIDIRNEYYSDGEDAVIMVKKEKTHGLVSSKR</sequence>
<dbReference type="Pfam" id="PF13673">
    <property type="entry name" value="Acetyltransf_10"/>
    <property type="match status" value="1"/>
</dbReference>
<dbReference type="EC" id="2.3.1.266" evidence="1"/>
<dbReference type="CDD" id="cd04301">
    <property type="entry name" value="NAT_SF"/>
    <property type="match status" value="1"/>
</dbReference>
<dbReference type="InterPro" id="IPR006464">
    <property type="entry name" value="AcTrfase_RimI/Ard1"/>
</dbReference>
<dbReference type="NCBIfam" id="TIGR01575">
    <property type="entry name" value="rimI"/>
    <property type="match status" value="1"/>
</dbReference>
<dbReference type="GO" id="GO:0008999">
    <property type="term" value="F:protein-N-terminal-alanine acetyltransferase activity"/>
    <property type="evidence" value="ECO:0007669"/>
    <property type="project" value="UniProtKB-EC"/>
</dbReference>
<evidence type="ECO:0000259" key="2">
    <source>
        <dbReference type="PROSITE" id="PS51186"/>
    </source>
</evidence>
<accession>S4W5Y8</accession>
<name>S4W5Y8_9BACT</name>
<dbReference type="PROSITE" id="PS51186">
    <property type="entry name" value="GNAT"/>
    <property type="match status" value="1"/>
</dbReference>